<evidence type="ECO:0000313" key="3">
    <source>
        <dbReference type="Proteomes" id="UP000280346"/>
    </source>
</evidence>
<sequence>MTLDRYYNLFDATKRHEEILFLAGDGLQARELNELQSILGNRIAGLGGAIYKEGDPVKGAGIMVDPDTGAVTLESGEVFLRGAIRPVPAGAFTIPVEGRVAVGVRYTESVVTALEDPSLRDPAVGTDGYLEPGAARRTFALAWGWEGGASGDGGGGAFHAIYTVTNGVLDNRVTPPAMDAVASALARYDREANGGFYVVSGLSAAYLETSNGEHVFSLAEGRANINGYKVERVHGARLRYPVDPDLQSVESEPHVFTNAGGGSMRITLNRGPLSVVRDVKVTKEKTVTVTHGAYTGAVDTLPDSSVVQVVSVTQAGTTYAPGTSYTVSGDEIDWSPGGTEPAPGSTYTVTYRYIDSAVWSAADDDGFTVSGVVNGTTVYVDYAWKMPRVDLLAMNQNGELSRLKGVSRTRQPAAPLPPSDALALATVTHDWRAANRPVVGNIAVRAIPVSDIEDMRGQIMELYGLWATSNLRTDASIREAGAKKGVFVDPFVDGSGRDAGVVQSAAIVGEMLTLPIGVNGIYTSASGFTTLDYALVPMLEQIQRTGSMKVNPYQAFEPVPAKITLSPAIDEWTVTNTVFTDDVTERFVITGHFVPGVSRVTSTRSELSDAFVSTSAASAQFLRQLTVQYTAENFDPAETLDYVKFDGIDLTPGVRPVASSLGVLNGSFAIPAGIPEGSKRVELRGRNGSYGVTSYVGRGVITTETRRRIVTIFEDHTDPLAQTFVLPDTRVLHAVDLWFTAKGGPSPVIVQIRETENGVPTRTVLTEGRVAASAIVTGGGHTRVTFDPFVAQGGQDYALVILTDDADHAVAVAELGKYDPVNGWVTRQPYQIGVLLSSSNAVTWTPHQEKDLTFRLLAAEYSSTPKEITLGTYSVTAVSDMIALAAVERPAASTDVEFVVVDASGRIHTLTEMQPLNLSDAITGNVTVKARLTGGGSVSPVLYPAAKTAMGKLEVTADYVSRRFPAGTGFALTVALECILPGTATVAVYAESATTGNWVPVPFASGSPVGDGWEERVFKATGLTGVGTDKTTRLRLVLNGSPANRPYLRKLTGIAL</sequence>
<dbReference type="Proteomes" id="UP000280346">
    <property type="component" value="Unassembled WGS sequence"/>
</dbReference>
<gene>
    <name evidence="2" type="ORF">EJ913_03415</name>
</gene>
<evidence type="ECO:0000313" key="2">
    <source>
        <dbReference type="EMBL" id="RUQ74932.1"/>
    </source>
</evidence>
<keyword evidence="3" id="KW-1185">Reference proteome</keyword>
<protein>
    <submittedName>
        <fullName evidence="2">DUF4815 domain-containing protein</fullName>
    </submittedName>
</protein>
<organism evidence="2 3">
    <name type="scientific">Azospirillum doebereinerae</name>
    <dbReference type="NCBI Taxonomy" id="92933"/>
    <lineage>
        <taxon>Bacteria</taxon>
        <taxon>Pseudomonadati</taxon>
        <taxon>Pseudomonadota</taxon>
        <taxon>Alphaproteobacteria</taxon>
        <taxon>Rhodospirillales</taxon>
        <taxon>Azospirillaceae</taxon>
        <taxon>Azospirillum</taxon>
    </lineage>
</organism>
<dbReference type="RefSeq" id="WP_126994817.1">
    <property type="nucleotide sequence ID" value="NZ_JBNPXW010000002.1"/>
</dbReference>
<name>A0A433JDE8_9PROT</name>
<accession>A0A433JDE8</accession>
<dbReference type="AlphaFoldDB" id="A0A433JDE8"/>
<comment type="caution">
    <text evidence="2">The sequence shown here is derived from an EMBL/GenBank/DDBJ whole genome shotgun (WGS) entry which is preliminary data.</text>
</comment>
<evidence type="ECO:0000259" key="1">
    <source>
        <dbReference type="Pfam" id="PF16075"/>
    </source>
</evidence>
<dbReference type="OrthoDB" id="2463879at2"/>
<dbReference type="EMBL" id="RZIJ01000002">
    <property type="protein sequence ID" value="RUQ74932.1"/>
    <property type="molecule type" value="Genomic_DNA"/>
</dbReference>
<feature type="domain" description="DUF4815" evidence="1">
    <location>
        <begin position="7"/>
        <end position="578"/>
    </location>
</feature>
<reference evidence="2 3" key="1">
    <citation type="submission" date="2018-12" db="EMBL/GenBank/DDBJ databases">
        <authorList>
            <person name="Yang Y."/>
        </authorList>
    </citation>
    <scope>NUCLEOTIDE SEQUENCE [LARGE SCALE GENOMIC DNA]</scope>
    <source>
        <strain evidence="2 3">GSF71</strain>
    </source>
</reference>
<dbReference type="InterPro" id="IPR032096">
    <property type="entry name" value="DUF4815"/>
</dbReference>
<dbReference type="Pfam" id="PF16075">
    <property type="entry name" value="DUF4815"/>
    <property type="match status" value="1"/>
</dbReference>
<proteinExistence type="predicted"/>